<dbReference type="HOGENOM" id="CLU_1830565_0_0_2"/>
<dbReference type="KEGG" id="htu:Htur_4157"/>
<dbReference type="AlphaFoldDB" id="D2S0T3"/>
<reference evidence="1 2" key="1">
    <citation type="journal article" date="2010" name="Stand. Genomic Sci.">
        <title>Complete genome sequence of Haloterrigena turkmenica type strain (4k).</title>
        <authorList>
            <person name="Saunders E."/>
            <person name="Tindall B.J."/>
            <person name="Fahnrich R."/>
            <person name="Lapidus A."/>
            <person name="Copeland A."/>
            <person name="Del Rio T.G."/>
            <person name="Lucas S."/>
            <person name="Chen F."/>
            <person name="Tice H."/>
            <person name="Cheng J.F."/>
            <person name="Han C."/>
            <person name="Detter J.C."/>
            <person name="Bruce D."/>
            <person name="Goodwin L."/>
            <person name="Chain P."/>
            <person name="Pitluck S."/>
            <person name="Pati A."/>
            <person name="Ivanova N."/>
            <person name="Mavromatis K."/>
            <person name="Chen A."/>
            <person name="Palaniappan K."/>
            <person name="Land M."/>
            <person name="Hauser L."/>
            <person name="Chang Y.J."/>
            <person name="Jeffries C.D."/>
            <person name="Brettin T."/>
            <person name="Rohde M."/>
            <person name="Goker M."/>
            <person name="Bristow J."/>
            <person name="Eisen J.A."/>
            <person name="Markowitz V."/>
            <person name="Hugenholtz P."/>
            <person name="Klenk H.P."/>
            <person name="Kyrpides N.C."/>
        </authorList>
    </citation>
    <scope>NUCLEOTIDE SEQUENCE [LARGE SCALE GENOMIC DNA]</scope>
    <source>
        <strain evidence="2">ATCC 51198 / DSM 5511 / JCM 9101 / NCIMB 13204 / VKM B-1734 / 4k</strain>
    </source>
</reference>
<dbReference type="Gene3D" id="3.10.129.10">
    <property type="entry name" value="Hotdog Thioesterase"/>
    <property type="match status" value="1"/>
</dbReference>
<evidence type="ECO:0000313" key="2">
    <source>
        <dbReference type="Proteomes" id="UP000001903"/>
    </source>
</evidence>
<gene>
    <name evidence="1" type="ordered locus">Htur_4157</name>
</gene>
<protein>
    <recommendedName>
        <fullName evidence="3">MaoC domain protein dehydratase</fullName>
    </recommendedName>
</protein>
<evidence type="ECO:0008006" key="3">
    <source>
        <dbReference type="Google" id="ProtNLM"/>
    </source>
</evidence>
<geneLocation type="plasmid" evidence="1 2">
    <name>pHTUR01</name>
</geneLocation>
<accession>D2S0T3</accession>
<sequence length="140" mass="15841">MTRYFEDLESGDREYCGHHAIRERDIEGWVAKAESECQQDTNENGELITPKQYIRAICGRILVSKPQEIALKGVNEIEELEHHEQLRSGDVLTVAVRVVNIDPGQDGSHFPAVDMKVTGRNQSDDEVITYFAKAIVEREG</sequence>
<name>D2S0T3_HALTV</name>
<dbReference type="EMBL" id="CP001861">
    <property type="protein sequence ID" value="ADB62980.1"/>
    <property type="molecule type" value="Genomic_DNA"/>
</dbReference>
<organism evidence="1 2">
    <name type="scientific">Haloterrigena turkmenica (strain ATCC 51198 / DSM 5511 / JCM 9101 / NCIMB 13204 / VKM B-1734 / 4k)</name>
    <name type="common">Halococcus turkmenicus</name>
    <dbReference type="NCBI Taxonomy" id="543526"/>
    <lineage>
        <taxon>Archaea</taxon>
        <taxon>Methanobacteriati</taxon>
        <taxon>Methanobacteriota</taxon>
        <taxon>Stenosarchaea group</taxon>
        <taxon>Halobacteria</taxon>
        <taxon>Halobacteriales</taxon>
        <taxon>Natrialbaceae</taxon>
        <taxon>Haloterrigena</taxon>
    </lineage>
</organism>
<evidence type="ECO:0000313" key="1">
    <source>
        <dbReference type="EMBL" id="ADB62980.1"/>
    </source>
</evidence>
<keyword evidence="2" id="KW-1185">Reference proteome</keyword>
<keyword evidence="1" id="KW-0614">Plasmid</keyword>
<dbReference type="Proteomes" id="UP000001903">
    <property type="component" value="Plasmid pHTUR01"/>
</dbReference>
<dbReference type="InterPro" id="IPR029069">
    <property type="entry name" value="HotDog_dom_sf"/>
</dbReference>
<proteinExistence type="predicted"/>
<dbReference type="SUPFAM" id="SSF54637">
    <property type="entry name" value="Thioesterase/thiol ester dehydrase-isomerase"/>
    <property type="match status" value="1"/>
</dbReference>